<dbReference type="RefSeq" id="WP_123048281.1">
    <property type="nucleotide sequence ID" value="NZ_PTJO01000005.1"/>
</dbReference>
<evidence type="ECO:0000313" key="3">
    <source>
        <dbReference type="Proteomes" id="UP000266975"/>
    </source>
</evidence>
<reference evidence="2 3" key="1">
    <citation type="submission" date="2018-02" db="EMBL/GenBank/DDBJ databases">
        <title>Corynebacterium alimpuense sp. nov., a marine obligate actinomycete isolated from sediments of Valparaiso bay, Chile.</title>
        <authorList>
            <person name="Claverias F."/>
            <person name="Gonzales-Siles L."/>
            <person name="Salva-Serra F."/>
            <person name="Inganaes E."/>
            <person name="Molin K."/>
            <person name="Cumsille A."/>
            <person name="Undabarrena A."/>
            <person name="Couve E."/>
            <person name="Moore E.R.B."/>
            <person name="Gomila M."/>
            <person name="Camara B."/>
        </authorList>
    </citation>
    <scope>NUCLEOTIDE SEQUENCE [LARGE SCALE GENOMIC DNA]</scope>
    <source>
        <strain evidence="2 3">CCUG 69366</strain>
    </source>
</reference>
<keyword evidence="3" id="KW-1185">Reference proteome</keyword>
<feature type="domain" description="GmrSD restriction endonucleases N-terminal" evidence="1">
    <location>
        <begin position="10"/>
        <end position="253"/>
    </location>
</feature>
<comment type="caution">
    <text evidence="2">The sequence shown here is derived from an EMBL/GenBank/DDBJ whole genome shotgun (WGS) entry which is preliminary data.</text>
</comment>
<evidence type="ECO:0000259" key="1">
    <source>
        <dbReference type="Pfam" id="PF03235"/>
    </source>
</evidence>
<dbReference type="OrthoDB" id="9787127at2"/>
<name>A0A3M8K778_9CORY</name>
<evidence type="ECO:0000313" key="2">
    <source>
        <dbReference type="EMBL" id="RNE48348.1"/>
    </source>
</evidence>
<dbReference type="PANTHER" id="PTHR37292">
    <property type="entry name" value="VNG6097C"/>
    <property type="match status" value="1"/>
</dbReference>
<dbReference type="Pfam" id="PF03235">
    <property type="entry name" value="GmrSD_N"/>
    <property type="match status" value="1"/>
</dbReference>
<dbReference type="EMBL" id="PTJO01000005">
    <property type="protein sequence ID" value="RNE48348.1"/>
    <property type="molecule type" value="Genomic_DNA"/>
</dbReference>
<dbReference type="PANTHER" id="PTHR37292:SF2">
    <property type="entry name" value="DUF262 DOMAIN-CONTAINING PROTEIN"/>
    <property type="match status" value="1"/>
</dbReference>
<dbReference type="Proteomes" id="UP000266975">
    <property type="component" value="Unassembled WGS sequence"/>
</dbReference>
<protein>
    <recommendedName>
        <fullName evidence="1">GmrSD restriction endonucleases N-terminal domain-containing protein</fullName>
    </recommendedName>
</protein>
<gene>
    <name evidence="2" type="ORF">C5L39_07475</name>
</gene>
<accession>A0A3M8K778</accession>
<dbReference type="InterPro" id="IPR004919">
    <property type="entry name" value="GmrSD_N"/>
</dbReference>
<dbReference type="AlphaFoldDB" id="A0A3M8K778"/>
<sequence>MGYTTPSYDLADLFARIDRGDLQLPDFQRSYAWDVDRIRALLVTVLRGYPAGSFLALDTRNAPTRFRPRPISGAPDTGEAPGLLLLDGQQRLTTLYHCLAGDGVVNTVDFRSKKIRRTFYVDIAKVVESQVMPDEAVFAVDENGQLRSHFGPQIPGGIPDRDAAVAAGCLPVSTLLWESGTDLLFDVAADDRDGRRENVKRFYDQVVKPLAAYDIPMIRLNRETEQTGIGSIFALANSAGLQMDVFELLTASFATEDPSFRLSDDWAETKAILSKYPALDAINRTDFLTAVSLLVTARQGHAVGHREDILNLSLEDYLQARHELRITFQEAAEFLSQRCMFTNEQVPYPAQLIPLATIFALLANTPRDLASTSAWDKLNQWFWCGIFGELYGSAAVINRSARDVDQVTAWIREETEEVPKTIRDAAFSESRFFSVRQDSGVYRGIYALLMGRGARDWRTAQPFDRWTVADLAPGFYRIFPREWCVEQGVDPVLADSVLNHTPMGKRTEVILDGYSPARYLRRVQSKSLMEDSEFDTVLSSHELNASLLYQGDVRNFLRDRRARFLGMVEYAMNKPVIRDVDDADYSGGDEGPNAFQA</sequence>
<organism evidence="2 3">
    <name type="scientific">Corynebacterium alimapuense</name>
    <dbReference type="NCBI Taxonomy" id="1576874"/>
    <lineage>
        <taxon>Bacteria</taxon>
        <taxon>Bacillati</taxon>
        <taxon>Actinomycetota</taxon>
        <taxon>Actinomycetes</taxon>
        <taxon>Mycobacteriales</taxon>
        <taxon>Corynebacteriaceae</taxon>
        <taxon>Corynebacterium</taxon>
    </lineage>
</organism>
<proteinExistence type="predicted"/>